<dbReference type="CDD" id="cd00067">
    <property type="entry name" value="GAL4"/>
    <property type="match status" value="1"/>
</dbReference>
<name>A0A1Q5UR73_9EURO</name>
<feature type="region of interest" description="Disordered" evidence="5">
    <location>
        <begin position="191"/>
        <end position="226"/>
    </location>
</feature>
<keyword evidence="2" id="KW-0238">DNA-binding</keyword>
<gene>
    <name evidence="7" type="ORF">PENSUB_3372</name>
</gene>
<comment type="caution">
    <text evidence="7">The sequence shown here is derived from an EMBL/GenBank/DDBJ whole genome shotgun (WGS) entry which is preliminary data.</text>
</comment>
<dbReference type="EMBL" id="MNBE01000030">
    <property type="protein sequence ID" value="OKP14977.1"/>
    <property type="molecule type" value="Genomic_DNA"/>
</dbReference>
<dbReference type="InterPro" id="IPR036864">
    <property type="entry name" value="Zn2-C6_fun-type_DNA-bd_sf"/>
</dbReference>
<dbReference type="SUPFAM" id="SSF57701">
    <property type="entry name" value="Zn2/Cys6 DNA-binding domain"/>
    <property type="match status" value="1"/>
</dbReference>
<dbReference type="GO" id="GO:0008270">
    <property type="term" value="F:zinc ion binding"/>
    <property type="evidence" value="ECO:0007669"/>
    <property type="project" value="InterPro"/>
</dbReference>
<keyword evidence="8" id="KW-1185">Reference proteome</keyword>
<feature type="compositionally biased region" description="Basic residues" evidence="5">
    <location>
        <begin position="129"/>
        <end position="140"/>
    </location>
</feature>
<dbReference type="GO" id="GO:0003677">
    <property type="term" value="F:DNA binding"/>
    <property type="evidence" value="ECO:0007669"/>
    <property type="project" value="UniProtKB-KW"/>
</dbReference>
<keyword evidence="1" id="KW-0805">Transcription regulation</keyword>
<dbReference type="Gene3D" id="4.10.240.10">
    <property type="entry name" value="Zn(2)-C6 fungal-type DNA-binding domain"/>
    <property type="match status" value="1"/>
</dbReference>
<organism evidence="7 8">
    <name type="scientific">Penicillium subrubescens</name>
    <dbReference type="NCBI Taxonomy" id="1316194"/>
    <lineage>
        <taxon>Eukaryota</taxon>
        <taxon>Fungi</taxon>
        <taxon>Dikarya</taxon>
        <taxon>Ascomycota</taxon>
        <taxon>Pezizomycotina</taxon>
        <taxon>Eurotiomycetes</taxon>
        <taxon>Eurotiomycetidae</taxon>
        <taxon>Eurotiales</taxon>
        <taxon>Aspergillaceae</taxon>
        <taxon>Penicillium</taxon>
    </lineage>
</organism>
<dbReference type="InterPro" id="IPR001138">
    <property type="entry name" value="Zn2Cys6_DnaBD"/>
</dbReference>
<dbReference type="Proteomes" id="UP000186955">
    <property type="component" value="Unassembled WGS sequence"/>
</dbReference>
<protein>
    <recommendedName>
        <fullName evidence="6">Zn(2)-C6 fungal-type domain-containing protein</fullName>
    </recommendedName>
</protein>
<evidence type="ECO:0000259" key="6">
    <source>
        <dbReference type="SMART" id="SM00066"/>
    </source>
</evidence>
<evidence type="ECO:0000313" key="8">
    <source>
        <dbReference type="Proteomes" id="UP000186955"/>
    </source>
</evidence>
<keyword evidence="3" id="KW-0804">Transcription</keyword>
<reference evidence="7 8" key="1">
    <citation type="submission" date="2016-10" db="EMBL/GenBank/DDBJ databases">
        <title>Genome sequence of the ascomycete fungus Penicillium subrubescens.</title>
        <authorList>
            <person name="De Vries R.P."/>
            <person name="Peng M."/>
            <person name="Dilokpimol A."/>
            <person name="Hilden K."/>
            <person name="Makela M.R."/>
            <person name="Grigoriev I."/>
            <person name="Riley R."/>
            <person name="Granchi Z."/>
        </authorList>
    </citation>
    <scope>NUCLEOTIDE SEQUENCE [LARGE SCALE GENOMIC DNA]</scope>
    <source>
        <strain evidence="7 8">CBS 132785</strain>
    </source>
</reference>
<accession>A0A1Q5UR73</accession>
<evidence type="ECO:0000256" key="3">
    <source>
        <dbReference type="ARBA" id="ARBA00023163"/>
    </source>
</evidence>
<dbReference type="STRING" id="1316194.A0A1Q5UR73"/>
<dbReference type="SMART" id="SM00066">
    <property type="entry name" value="GAL4"/>
    <property type="match status" value="1"/>
</dbReference>
<evidence type="ECO:0000256" key="5">
    <source>
        <dbReference type="SAM" id="MobiDB-lite"/>
    </source>
</evidence>
<dbReference type="AlphaFoldDB" id="A0A1Q5UR73"/>
<dbReference type="GO" id="GO:0000981">
    <property type="term" value="F:DNA-binding transcription factor activity, RNA polymerase II-specific"/>
    <property type="evidence" value="ECO:0007669"/>
    <property type="project" value="InterPro"/>
</dbReference>
<evidence type="ECO:0000256" key="1">
    <source>
        <dbReference type="ARBA" id="ARBA00023015"/>
    </source>
</evidence>
<keyword evidence="4" id="KW-0539">Nucleus</keyword>
<proteinExistence type="predicted"/>
<feature type="domain" description="Zn(2)-C6 fungal-type" evidence="6">
    <location>
        <begin position="137"/>
        <end position="191"/>
    </location>
</feature>
<sequence length="837" mass="92405">MHRGSTALANLFGYSCDSDVLNAVNDDDSDVQGASARRNHIAFTYPFGPAGYSEVFALPSASDEGASLAYFGPMPDEAVSLQLNSEALDSLDFFSLPQRPDMVRSPYSQVEQKANKQPPPASQSPTPASKRRTQRFRKQNRSCDPCRSAKRACDLPPNTTFSNNLPLSPCSMCTLRGKVCTIAWRSAKQSSHNTKKHASDSFVKSRFTGHGPNTIEHTNDGLSPTSATTLPRHDLALVCRTMDSWTCFQKLRVYIHTFDNPISNLLSTKCMPPCYSLGVTALIPLKRNTQLAARFNQAESSIMNSWESISPPQLLTSPTSRLFLTASILDLLFQRPYSHSEHVRLTSRDIALIETYKWVAIATGSQFVVNESGTVQEEKSHDQARDIAYATWCKAKHMVFENIAASKSFRLGLSLLLFGTILPPAGTDRSSDFGEEAAYALHEGIRRLRTLCAEARACLQDVDNRSPVITPLGGPHTPTKRQCLFQRLSPEAHGNVLELIAAFEWLVDMSRSVAIALFPFGSFPDEPSFNNINSECPQVKEFSGQKSGVKSVYNGRNLKPMDDDIIARVKAVTQPVTELWTQGAAEQLVLDTVLELGSFVVIMWKALARLTLATRNWRTGYVNDAEIHQHFNTMSLLIDLWRTTFGTIDCESAKSLQLSPTNVQLSVIFCATDGDLVVLLFYELCCHLQNHLKNQPQEQDNCLREALNLTKYHRDRQRLTSAMQMSYLASANRGVSSSGFQEKGGIMAHLGDIQAHPVSLPCVLFGFDSLISTQHPTMVVQAYHLASKGLAQGIQNSVLAVDIKRISDLSTALECCLRELQGLQSALVMHSAIGGCD</sequence>
<evidence type="ECO:0000313" key="7">
    <source>
        <dbReference type="EMBL" id="OKP14977.1"/>
    </source>
</evidence>
<feature type="region of interest" description="Disordered" evidence="5">
    <location>
        <begin position="104"/>
        <end position="143"/>
    </location>
</feature>
<evidence type="ECO:0000256" key="2">
    <source>
        <dbReference type="ARBA" id="ARBA00023125"/>
    </source>
</evidence>
<evidence type="ECO:0000256" key="4">
    <source>
        <dbReference type="ARBA" id="ARBA00023242"/>
    </source>
</evidence>
<dbReference type="PROSITE" id="PS51257">
    <property type="entry name" value="PROKAR_LIPOPROTEIN"/>
    <property type="match status" value="1"/>
</dbReference>